<comment type="similarity">
    <text evidence="1 5">Belongs to the flavin oxidoreductase frp family.</text>
</comment>
<gene>
    <name evidence="7" type="primary">nfsA</name>
    <name evidence="7" type="ORF">O9H85_10085</name>
</gene>
<evidence type="ECO:0000256" key="5">
    <source>
        <dbReference type="PIRNR" id="PIRNR005426"/>
    </source>
</evidence>
<keyword evidence="8" id="KW-1185">Reference proteome</keyword>
<dbReference type="Proteomes" id="UP001527882">
    <property type="component" value="Unassembled WGS sequence"/>
</dbReference>
<dbReference type="Pfam" id="PF00881">
    <property type="entry name" value="Nitroreductase"/>
    <property type="match status" value="1"/>
</dbReference>
<protein>
    <submittedName>
        <fullName evidence="7">Oxygen-insensitive NADPH nitroreductase</fullName>
    </submittedName>
</protein>
<dbReference type="PIRSF" id="PIRSF005426">
    <property type="entry name" value="Frp"/>
    <property type="match status" value="1"/>
</dbReference>
<evidence type="ECO:0000259" key="6">
    <source>
        <dbReference type="Pfam" id="PF00881"/>
    </source>
</evidence>
<evidence type="ECO:0000313" key="8">
    <source>
        <dbReference type="Proteomes" id="UP001527882"/>
    </source>
</evidence>
<dbReference type="InterPro" id="IPR000415">
    <property type="entry name" value="Nitroreductase-like"/>
</dbReference>
<keyword evidence="5" id="KW-0521">NADP</keyword>
<dbReference type="NCBIfam" id="NF008033">
    <property type="entry name" value="PRK10765.1"/>
    <property type="match status" value="1"/>
</dbReference>
<dbReference type="PANTHER" id="PTHR43425:SF2">
    <property type="entry name" value="OXYGEN-INSENSITIVE NADPH NITROREDUCTASE"/>
    <property type="match status" value="1"/>
</dbReference>
<comment type="caution">
    <text evidence="7">The sequence shown here is derived from an EMBL/GenBank/DDBJ whole genome shotgun (WGS) entry which is preliminary data.</text>
</comment>
<sequence>MNEVIELLLNHRSVRRFKDITLSEEQTEAIISAAQAASTSSNVQAYTIIGVTDPGKRQVLAGLAGNQSYVEHTGLFLVFCADLSRLKEATEQQGETFHQNTESFVVATVDAALAAQNAAIAAESLGLGICYIGGIRNKPQEVSELLELPELVYPVFGLTIGVPDQENALRPRLPQHTVYHENSYKREQSRQGVAEYDEAMERYYKERTQGRTITNWSKGIADKYRQPGRAHLRPFLENRGFRLE</sequence>
<evidence type="ECO:0000256" key="2">
    <source>
        <dbReference type="ARBA" id="ARBA00022630"/>
    </source>
</evidence>
<keyword evidence="2 5" id="KW-0285">Flavoprotein</keyword>
<evidence type="ECO:0000313" key="7">
    <source>
        <dbReference type="EMBL" id="MCZ8512756.1"/>
    </source>
</evidence>
<dbReference type="SUPFAM" id="SSF55469">
    <property type="entry name" value="FMN-dependent nitroreductase-like"/>
    <property type="match status" value="1"/>
</dbReference>
<organism evidence="7 8">
    <name type="scientific">Paenibacillus gyeongsangnamensis</name>
    <dbReference type="NCBI Taxonomy" id="3388067"/>
    <lineage>
        <taxon>Bacteria</taxon>
        <taxon>Bacillati</taxon>
        <taxon>Bacillota</taxon>
        <taxon>Bacilli</taxon>
        <taxon>Bacillales</taxon>
        <taxon>Paenibacillaceae</taxon>
        <taxon>Paenibacillus</taxon>
    </lineage>
</organism>
<evidence type="ECO:0000256" key="3">
    <source>
        <dbReference type="ARBA" id="ARBA00022643"/>
    </source>
</evidence>
<dbReference type="CDD" id="cd02146">
    <property type="entry name" value="NfsA-like"/>
    <property type="match status" value="1"/>
</dbReference>
<keyword evidence="3 5" id="KW-0288">FMN</keyword>
<dbReference type="RefSeq" id="WP_269881205.1">
    <property type="nucleotide sequence ID" value="NZ_JAQAGZ010000005.1"/>
</dbReference>
<accession>A0ABT4Q7B0</accession>
<dbReference type="PANTHER" id="PTHR43425">
    <property type="entry name" value="OXYGEN-INSENSITIVE NADPH NITROREDUCTASE"/>
    <property type="match status" value="1"/>
</dbReference>
<keyword evidence="4 5" id="KW-0560">Oxidoreductase</keyword>
<reference evidence="7 8" key="1">
    <citation type="submission" date="2022-12" db="EMBL/GenBank/DDBJ databases">
        <title>Draft genome sequence of Paenibacillus sp. dW9.</title>
        <authorList>
            <person name="Choi E.-W."/>
            <person name="Kim D.-U."/>
        </authorList>
    </citation>
    <scope>NUCLEOTIDE SEQUENCE [LARGE SCALE GENOMIC DNA]</scope>
    <source>
        <strain evidence="8">dW9</strain>
    </source>
</reference>
<feature type="domain" description="Nitroreductase" evidence="6">
    <location>
        <begin position="10"/>
        <end position="161"/>
    </location>
</feature>
<dbReference type="InterPro" id="IPR016446">
    <property type="entry name" value="Flavin_OxRdtase_Frp"/>
</dbReference>
<dbReference type="InterPro" id="IPR029479">
    <property type="entry name" value="Nitroreductase"/>
</dbReference>
<name>A0ABT4Q7B0_9BACL</name>
<proteinExistence type="inferred from homology"/>
<dbReference type="EMBL" id="JAQAGZ010000005">
    <property type="protein sequence ID" value="MCZ8512756.1"/>
    <property type="molecule type" value="Genomic_DNA"/>
</dbReference>
<dbReference type="Gene3D" id="3.40.109.10">
    <property type="entry name" value="NADH Oxidase"/>
    <property type="match status" value="1"/>
</dbReference>
<evidence type="ECO:0000256" key="1">
    <source>
        <dbReference type="ARBA" id="ARBA00008366"/>
    </source>
</evidence>
<evidence type="ECO:0000256" key="4">
    <source>
        <dbReference type="ARBA" id="ARBA00023002"/>
    </source>
</evidence>